<evidence type="ECO:0000259" key="2">
    <source>
        <dbReference type="Pfam" id="PF01370"/>
    </source>
</evidence>
<dbReference type="Pfam" id="PF01370">
    <property type="entry name" value="Epimerase"/>
    <property type="match status" value="1"/>
</dbReference>
<organism evidence="3 4">
    <name type="scientific">candidate division WS5 bacterium</name>
    <dbReference type="NCBI Taxonomy" id="2093353"/>
    <lineage>
        <taxon>Bacteria</taxon>
        <taxon>candidate division WS5</taxon>
    </lineage>
</organism>
<protein>
    <submittedName>
        <fullName evidence="3">SDR family oxidoreductase</fullName>
    </submittedName>
</protein>
<proteinExistence type="inferred from homology"/>
<dbReference type="InterPro" id="IPR001509">
    <property type="entry name" value="Epimerase_deHydtase"/>
</dbReference>
<dbReference type="SUPFAM" id="SSF51735">
    <property type="entry name" value="NAD(P)-binding Rossmann-fold domains"/>
    <property type="match status" value="1"/>
</dbReference>
<dbReference type="InterPro" id="IPR036291">
    <property type="entry name" value="NAD(P)-bd_dom_sf"/>
</dbReference>
<evidence type="ECO:0000256" key="1">
    <source>
        <dbReference type="ARBA" id="ARBA00007637"/>
    </source>
</evidence>
<evidence type="ECO:0000313" key="3">
    <source>
        <dbReference type="EMBL" id="RJO61245.1"/>
    </source>
</evidence>
<feature type="domain" description="NAD-dependent epimerase/dehydratase" evidence="2">
    <location>
        <begin position="3"/>
        <end position="236"/>
    </location>
</feature>
<dbReference type="CDD" id="cd05256">
    <property type="entry name" value="UDP_AE_SDR_e"/>
    <property type="match status" value="1"/>
</dbReference>
<dbReference type="AlphaFoldDB" id="A0A419DDT3"/>
<dbReference type="Gene3D" id="3.40.50.720">
    <property type="entry name" value="NAD(P)-binding Rossmann-like Domain"/>
    <property type="match status" value="1"/>
</dbReference>
<dbReference type="Gene3D" id="3.90.25.10">
    <property type="entry name" value="UDP-galactose 4-epimerase, domain 1"/>
    <property type="match status" value="1"/>
</dbReference>
<name>A0A419DDT3_9BACT</name>
<reference evidence="3 4" key="1">
    <citation type="journal article" date="2017" name="ISME J.">
        <title>Energy and carbon metabolisms in a deep terrestrial subsurface fluid microbial community.</title>
        <authorList>
            <person name="Momper L."/>
            <person name="Jungbluth S.P."/>
            <person name="Lee M.D."/>
            <person name="Amend J.P."/>
        </authorList>
    </citation>
    <scope>NUCLEOTIDE SEQUENCE [LARGE SCALE GENOMIC DNA]</scope>
    <source>
        <strain evidence="3">SURF_29</strain>
    </source>
</reference>
<sequence>MKVLITGGAGFIGSHIVDGLVNEGYEVVIVDDLSTGNENNINKKAKFYNVDIKDKGLESVFEKERPDFVGHQAAQKDVRVSVSDPIYDAKINILGTINLLQNCIKYKVKKIVFASTGGAIYGEQDIFPAPEIHPTRPISPYGITKLVAEHYMYYYKTVHGLDYVSLRYANVYGPRQDPHGEAGVVAIFIQKMLAGEQPVINGDGEQTRDFVYVGDVARANILSIKNTTSENIFNIGTGIEISVNELFNQIRDIVNPNISKKNGPPKEGEQLRSVIDFSRARSILHWKPEVLLSEGLKKTFNHFNSFSNSGKQLK</sequence>
<dbReference type="Proteomes" id="UP000285655">
    <property type="component" value="Unassembled WGS sequence"/>
</dbReference>
<accession>A0A419DDT3</accession>
<gene>
    <name evidence="3" type="ORF">C4544_03410</name>
</gene>
<dbReference type="EMBL" id="QZJW01000025">
    <property type="protein sequence ID" value="RJO61245.1"/>
    <property type="molecule type" value="Genomic_DNA"/>
</dbReference>
<dbReference type="PANTHER" id="PTHR43000">
    <property type="entry name" value="DTDP-D-GLUCOSE 4,6-DEHYDRATASE-RELATED"/>
    <property type="match status" value="1"/>
</dbReference>
<comment type="similarity">
    <text evidence="1">Belongs to the NAD(P)-dependent epimerase/dehydratase family.</text>
</comment>
<evidence type="ECO:0000313" key="4">
    <source>
        <dbReference type="Proteomes" id="UP000285655"/>
    </source>
</evidence>
<comment type="caution">
    <text evidence="3">The sequence shown here is derived from an EMBL/GenBank/DDBJ whole genome shotgun (WGS) entry which is preliminary data.</text>
</comment>